<evidence type="ECO:0000256" key="2">
    <source>
        <dbReference type="ARBA" id="ARBA00022484"/>
    </source>
</evidence>
<dbReference type="GO" id="GO:0003723">
    <property type="term" value="F:RNA binding"/>
    <property type="evidence" value="ECO:0007669"/>
    <property type="project" value="UniProtKB-KW"/>
</dbReference>
<evidence type="ECO:0000256" key="5">
    <source>
        <dbReference type="ARBA" id="ARBA00022884"/>
    </source>
</evidence>
<evidence type="ECO:0000256" key="7">
    <source>
        <dbReference type="ARBA" id="ARBA00048744"/>
    </source>
</evidence>
<dbReference type="GO" id="GO:0030422">
    <property type="term" value="P:siRNA processing"/>
    <property type="evidence" value="ECO:0007669"/>
    <property type="project" value="TreeGrafter"/>
</dbReference>
<dbReference type="PANTHER" id="PTHR23079:SF55">
    <property type="entry name" value="RNA-DIRECTED RNA POLYMERASE"/>
    <property type="match status" value="1"/>
</dbReference>
<keyword evidence="2 8" id="KW-0696">RNA-directed RNA polymerase</keyword>
<reference evidence="12" key="1">
    <citation type="submission" date="2020-07" db="EMBL/GenBank/DDBJ databases">
        <title>Multicomponent nature underlies the extraordinary mechanical properties of spider dragline silk.</title>
        <authorList>
            <person name="Kono N."/>
            <person name="Nakamura H."/>
            <person name="Mori M."/>
            <person name="Yoshida Y."/>
            <person name="Ohtoshi R."/>
            <person name="Malay A.D."/>
            <person name="Moran D.A.P."/>
            <person name="Tomita M."/>
            <person name="Numata K."/>
            <person name="Arakawa K."/>
        </authorList>
    </citation>
    <scope>NUCLEOTIDE SEQUENCE</scope>
</reference>
<evidence type="ECO:0000256" key="9">
    <source>
        <dbReference type="SAM" id="SignalP"/>
    </source>
</evidence>
<dbReference type="EMBL" id="BMAO01019467">
    <property type="protein sequence ID" value="GFR30738.1"/>
    <property type="molecule type" value="Genomic_DNA"/>
</dbReference>
<dbReference type="AlphaFoldDB" id="A0A8X6HW42"/>
<dbReference type="GO" id="GO:0003968">
    <property type="term" value="F:RNA-directed RNA polymerase activity"/>
    <property type="evidence" value="ECO:0007669"/>
    <property type="project" value="UniProtKB-KW"/>
</dbReference>
<keyword evidence="9" id="KW-0732">Signal</keyword>
<feature type="domain" description="RDRP core" evidence="10">
    <location>
        <begin position="28"/>
        <end position="121"/>
    </location>
</feature>
<organism evidence="12 13">
    <name type="scientific">Trichonephila clavata</name>
    <name type="common">Joro spider</name>
    <name type="synonym">Nephila clavata</name>
    <dbReference type="NCBI Taxonomy" id="2740835"/>
    <lineage>
        <taxon>Eukaryota</taxon>
        <taxon>Metazoa</taxon>
        <taxon>Ecdysozoa</taxon>
        <taxon>Arthropoda</taxon>
        <taxon>Chelicerata</taxon>
        <taxon>Arachnida</taxon>
        <taxon>Araneae</taxon>
        <taxon>Araneomorphae</taxon>
        <taxon>Entelegynae</taxon>
        <taxon>Araneoidea</taxon>
        <taxon>Nephilidae</taxon>
        <taxon>Trichonephila</taxon>
    </lineage>
</organism>
<keyword evidence="13" id="KW-1185">Reference proteome</keyword>
<sequence>MIMLLALFLTFLKTNVFLLQVTDFLLRSKTEEVADFLVNYIRNDTIGSIATAHLAFADQYSVHNEMCLYLAEKHAIAVDFAKTGVSERLVMDENPKLFPDFMEKFWKRKYKSKKSLGKMYRVSRDFDTDNQSYILQYNNVEIDPALVVEGWQKYEESAINSRNEYNNCLKTILQTYGIRHETEAFGGSFLKLHARFHERRDRADIVNLVQTWIRELVEKTRKEFFRDTNAPTEVNRIVDDIKRKASAWYIVTYRENNPEFLSFPWVVSEVFVNIKILSPRVGKINNTAPLTLKFEKEIIENANAGMLPYLNPDAKFLLKSLYFLCDPIIVERAVSLLSKWADEEKIITLTYKEGKFLFYKTFIKLIIYVAESENYVSRKPVQSRKEFPSTAALCISFLKYCMKLRFLSKQEVKTILPFQVYNDRILAKVASQAFHTIVVTGNFSCLRYQEYLDDAPEVVDMKVVSIDCSVFGKSPIEESKLRNAESALQQFSGMEHVLMRENCQRKKIIVDGKGTIPAIKCLKYVLFKENKVLSHFFTTGTLPG</sequence>
<dbReference type="OrthoDB" id="6513042at2759"/>
<keyword evidence="3 8" id="KW-0808">Transferase</keyword>
<evidence type="ECO:0000256" key="3">
    <source>
        <dbReference type="ARBA" id="ARBA00022679"/>
    </source>
</evidence>
<comment type="similarity">
    <text evidence="1 8">Belongs to the RdRP family.</text>
</comment>
<evidence type="ECO:0000313" key="13">
    <source>
        <dbReference type="Proteomes" id="UP000887116"/>
    </source>
</evidence>
<proteinExistence type="inferred from homology"/>
<accession>A0A8X6HW42</accession>
<keyword evidence="4 8" id="KW-0548">Nucleotidyltransferase</keyword>
<feature type="chain" id="PRO_5036478141" description="RNA-dependent RNA polymerase" evidence="9">
    <location>
        <begin position="19"/>
        <end position="544"/>
    </location>
</feature>
<dbReference type="InterPro" id="IPR058752">
    <property type="entry name" value="RDRP_C_head"/>
</dbReference>
<gene>
    <name evidence="12" type="primary">RDR2</name>
    <name evidence="12" type="ORF">TNCT_137751</name>
</gene>
<feature type="signal peptide" evidence="9">
    <location>
        <begin position="1"/>
        <end position="18"/>
    </location>
</feature>
<dbReference type="EC" id="2.7.7.48" evidence="8"/>
<evidence type="ECO:0000256" key="8">
    <source>
        <dbReference type="RuleBase" id="RU363098"/>
    </source>
</evidence>
<evidence type="ECO:0000259" key="11">
    <source>
        <dbReference type="Pfam" id="PF26253"/>
    </source>
</evidence>
<evidence type="ECO:0000256" key="6">
    <source>
        <dbReference type="ARBA" id="ARBA00023158"/>
    </source>
</evidence>
<comment type="catalytic activity">
    <reaction evidence="7 8">
        <text>RNA(n) + a ribonucleoside 5'-triphosphate = RNA(n+1) + diphosphate</text>
        <dbReference type="Rhea" id="RHEA:21248"/>
        <dbReference type="Rhea" id="RHEA-COMP:14527"/>
        <dbReference type="Rhea" id="RHEA-COMP:17342"/>
        <dbReference type="ChEBI" id="CHEBI:33019"/>
        <dbReference type="ChEBI" id="CHEBI:61557"/>
        <dbReference type="ChEBI" id="CHEBI:140395"/>
        <dbReference type="EC" id="2.7.7.48"/>
    </reaction>
</comment>
<dbReference type="PANTHER" id="PTHR23079">
    <property type="entry name" value="RNA-DEPENDENT RNA POLYMERASE"/>
    <property type="match status" value="1"/>
</dbReference>
<comment type="caution">
    <text evidence="12">The sequence shown here is derived from an EMBL/GenBank/DDBJ whole genome shotgun (WGS) entry which is preliminary data.</text>
</comment>
<dbReference type="Proteomes" id="UP000887116">
    <property type="component" value="Unassembled WGS sequence"/>
</dbReference>
<dbReference type="InterPro" id="IPR057596">
    <property type="entry name" value="RDRP_core"/>
</dbReference>
<dbReference type="Pfam" id="PF05183">
    <property type="entry name" value="RdRP"/>
    <property type="match status" value="1"/>
</dbReference>
<dbReference type="InterPro" id="IPR007855">
    <property type="entry name" value="RDRP"/>
</dbReference>
<dbReference type="Pfam" id="PF26253">
    <property type="entry name" value="RdRP_head"/>
    <property type="match status" value="1"/>
</dbReference>
<feature type="domain" description="RDRP C-terminal head" evidence="11">
    <location>
        <begin position="143"/>
        <end position="278"/>
    </location>
</feature>
<evidence type="ECO:0000313" key="12">
    <source>
        <dbReference type="EMBL" id="GFR30738.1"/>
    </source>
</evidence>
<protein>
    <recommendedName>
        <fullName evidence="8">RNA-dependent RNA polymerase</fullName>
        <ecNumber evidence="8">2.7.7.48</ecNumber>
    </recommendedName>
</protein>
<evidence type="ECO:0000259" key="10">
    <source>
        <dbReference type="Pfam" id="PF05183"/>
    </source>
</evidence>
<name>A0A8X6HW42_TRICU</name>
<dbReference type="GO" id="GO:0031380">
    <property type="term" value="C:nuclear RNA-directed RNA polymerase complex"/>
    <property type="evidence" value="ECO:0007669"/>
    <property type="project" value="TreeGrafter"/>
</dbReference>
<keyword evidence="6" id="KW-0943">RNA-mediated gene silencing</keyword>
<keyword evidence="5 8" id="KW-0694">RNA-binding</keyword>
<evidence type="ECO:0000256" key="4">
    <source>
        <dbReference type="ARBA" id="ARBA00022695"/>
    </source>
</evidence>
<evidence type="ECO:0000256" key="1">
    <source>
        <dbReference type="ARBA" id="ARBA00005762"/>
    </source>
</evidence>